<accession>A0AAW2IQ87</accession>
<dbReference type="EMBL" id="JACGWJ010001243">
    <property type="protein sequence ID" value="KAL0283698.1"/>
    <property type="molecule type" value="Genomic_DNA"/>
</dbReference>
<name>A0AAW2IQ87_SESRA</name>
<comment type="caution">
    <text evidence="1">The sequence shown here is derived from an EMBL/GenBank/DDBJ whole genome shotgun (WGS) entry which is preliminary data.</text>
</comment>
<reference evidence="1" key="1">
    <citation type="submission" date="2020-06" db="EMBL/GenBank/DDBJ databases">
        <authorList>
            <person name="Li T."/>
            <person name="Hu X."/>
            <person name="Zhang T."/>
            <person name="Song X."/>
            <person name="Zhang H."/>
            <person name="Dai N."/>
            <person name="Sheng W."/>
            <person name="Hou X."/>
            <person name="Wei L."/>
        </authorList>
    </citation>
    <scope>NUCLEOTIDE SEQUENCE</scope>
    <source>
        <strain evidence="1">G02</strain>
        <tissue evidence="1">Leaf</tissue>
    </source>
</reference>
<reference evidence="1" key="2">
    <citation type="journal article" date="2024" name="Plant">
        <title>Genomic evolution and insights into agronomic trait innovations of Sesamum species.</title>
        <authorList>
            <person name="Miao H."/>
            <person name="Wang L."/>
            <person name="Qu L."/>
            <person name="Liu H."/>
            <person name="Sun Y."/>
            <person name="Le M."/>
            <person name="Wang Q."/>
            <person name="Wei S."/>
            <person name="Zheng Y."/>
            <person name="Lin W."/>
            <person name="Duan Y."/>
            <person name="Cao H."/>
            <person name="Xiong S."/>
            <person name="Wang X."/>
            <person name="Wei L."/>
            <person name="Li C."/>
            <person name="Ma Q."/>
            <person name="Ju M."/>
            <person name="Zhao R."/>
            <person name="Li G."/>
            <person name="Mu C."/>
            <person name="Tian Q."/>
            <person name="Mei H."/>
            <person name="Zhang T."/>
            <person name="Gao T."/>
            <person name="Zhang H."/>
        </authorList>
    </citation>
    <scope>NUCLEOTIDE SEQUENCE</scope>
    <source>
        <strain evidence="1">G02</strain>
    </source>
</reference>
<proteinExistence type="predicted"/>
<evidence type="ECO:0000313" key="1">
    <source>
        <dbReference type="EMBL" id="KAL0283698.1"/>
    </source>
</evidence>
<dbReference type="PANTHER" id="PTHR33116:SF78">
    <property type="entry name" value="OS12G0587133 PROTEIN"/>
    <property type="match status" value="1"/>
</dbReference>
<protein>
    <submittedName>
        <fullName evidence="1">Uncharacterized protein</fullName>
    </submittedName>
</protein>
<gene>
    <name evidence="1" type="ORF">Sradi_7220300</name>
</gene>
<organism evidence="1">
    <name type="scientific">Sesamum radiatum</name>
    <name type="common">Black benniseed</name>
    <dbReference type="NCBI Taxonomy" id="300843"/>
    <lineage>
        <taxon>Eukaryota</taxon>
        <taxon>Viridiplantae</taxon>
        <taxon>Streptophyta</taxon>
        <taxon>Embryophyta</taxon>
        <taxon>Tracheophyta</taxon>
        <taxon>Spermatophyta</taxon>
        <taxon>Magnoliopsida</taxon>
        <taxon>eudicotyledons</taxon>
        <taxon>Gunneridae</taxon>
        <taxon>Pentapetalae</taxon>
        <taxon>asterids</taxon>
        <taxon>lamiids</taxon>
        <taxon>Lamiales</taxon>
        <taxon>Pedaliaceae</taxon>
        <taxon>Sesamum</taxon>
    </lineage>
</organism>
<feature type="non-terminal residue" evidence="1">
    <location>
        <position position="1"/>
    </location>
</feature>
<sequence length="254" mass="28814">EPAEEPPYPIPVGGHLQGHLLVFWTSRKGTCPLRYLGLPLLASRLSISDCQPLLHKIEARIKGWEGVMLSFAGRVQLIKFVLSALQVYWAMAFILPKHIIKEIEKRLRNFLWKGNLDMGYAKVSWQQVCRPVSEGGLGIRDIHSLNKGLMSRHLWRIIVHDSTSIWVHWILQYRLRDSSVWTIRTQTGSAYERYGGRFTFIGHIITGPQSFGGLRYGGAGGMWLMPRTGHFLLHLSIICGESATSDLSAYVTLY</sequence>
<dbReference type="PANTHER" id="PTHR33116">
    <property type="entry name" value="REVERSE TRANSCRIPTASE ZINC-BINDING DOMAIN-CONTAINING PROTEIN-RELATED-RELATED"/>
    <property type="match status" value="1"/>
</dbReference>
<dbReference type="AlphaFoldDB" id="A0AAW2IQ87"/>